<sequence>MSQGVGFYVLDDIRRTKKRRNKRDAFNPDRRYYKNDRNTRTFPKISEIQLRTIRENVKKQNRQSLQKTIVIFSIVGCLLATALYYLLFVYQV</sequence>
<proteinExistence type="predicted"/>
<keyword evidence="1" id="KW-0472">Membrane</keyword>
<protein>
    <submittedName>
        <fullName evidence="2">Uncharacterized protein</fullName>
    </submittedName>
</protein>
<organism evidence="2 3">
    <name type="scientific">Kordia periserrulae</name>
    <dbReference type="NCBI Taxonomy" id="701523"/>
    <lineage>
        <taxon>Bacteria</taxon>
        <taxon>Pseudomonadati</taxon>
        <taxon>Bacteroidota</taxon>
        <taxon>Flavobacteriia</taxon>
        <taxon>Flavobacteriales</taxon>
        <taxon>Flavobacteriaceae</taxon>
        <taxon>Kordia</taxon>
    </lineage>
</organism>
<feature type="transmembrane region" description="Helical" evidence="1">
    <location>
        <begin position="68"/>
        <end position="90"/>
    </location>
</feature>
<comment type="caution">
    <text evidence="2">The sequence shown here is derived from an EMBL/GenBank/DDBJ whole genome shotgun (WGS) entry which is preliminary data.</text>
</comment>
<keyword evidence="1" id="KW-1133">Transmembrane helix</keyword>
<dbReference type="Proteomes" id="UP000244090">
    <property type="component" value="Unassembled WGS sequence"/>
</dbReference>
<dbReference type="AlphaFoldDB" id="A0A2T6C3H3"/>
<evidence type="ECO:0000256" key="1">
    <source>
        <dbReference type="SAM" id="Phobius"/>
    </source>
</evidence>
<keyword evidence="3" id="KW-1185">Reference proteome</keyword>
<keyword evidence="1" id="KW-0812">Transmembrane</keyword>
<evidence type="ECO:0000313" key="2">
    <source>
        <dbReference type="EMBL" id="PTX62865.1"/>
    </source>
</evidence>
<dbReference type="EMBL" id="QBKT01000002">
    <property type="protein sequence ID" value="PTX62865.1"/>
    <property type="molecule type" value="Genomic_DNA"/>
</dbReference>
<evidence type="ECO:0000313" key="3">
    <source>
        <dbReference type="Proteomes" id="UP000244090"/>
    </source>
</evidence>
<gene>
    <name evidence="2" type="ORF">C8N46_102265</name>
</gene>
<reference evidence="2 3" key="1">
    <citation type="submission" date="2018-04" db="EMBL/GenBank/DDBJ databases">
        <title>Genomic Encyclopedia of Archaeal and Bacterial Type Strains, Phase II (KMG-II): from individual species to whole genera.</title>
        <authorList>
            <person name="Goeker M."/>
        </authorList>
    </citation>
    <scope>NUCLEOTIDE SEQUENCE [LARGE SCALE GENOMIC DNA]</scope>
    <source>
        <strain evidence="2 3">DSM 25731</strain>
    </source>
</reference>
<accession>A0A2T6C3H3</accession>
<name>A0A2T6C3H3_9FLAO</name>